<evidence type="ECO:0000313" key="2">
    <source>
        <dbReference type="Proteomes" id="UP001227268"/>
    </source>
</evidence>
<proteinExistence type="predicted"/>
<dbReference type="EMBL" id="JASBWT010000001">
    <property type="protein sequence ID" value="KAJ9108945.1"/>
    <property type="molecule type" value="Genomic_DNA"/>
</dbReference>
<protein>
    <submittedName>
        <fullName evidence="1">Uncharacterized protein</fullName>
    </submittedName>
</protein>
<evidence type="ECO:0000313" key="1">
    <source>
        <dbReference type="EMBL" id="KAJ9108945.1"/>
    </source>
</evidence>
<keyword evidence="2" id="KW-1185">Reference proteome</keyword>
<organism evidence="1 2">
    <name type="scientific">Naganishia friedmannii</name>
    <dbReference type="NCBI Taxonomy" id="89922"/>
    <lineage>
        <taxon>Eukaryota</taxon>
        <taxon>Fungi</taxon>
        <taxon>Dikarya</taxon>
        <taxon>Basidiomycota</taxon>
        <taxon>Agaricomycotina</taxon>
        <taxon>Tremellomycetes</taxon>
        <taxon>Filobasidiales</taxon>
        <taxon>Filobasidiaceae</taxon>
        <taxon>Naganishia</taxon>
    </lineage>
</organism>
<sequence>MSAPPTKSVALATHPHKKRRLNANGRLKPTATLYEASSQYRRWTFQPEKLNAIREVVNRRAVEACKKNFEAEEELRRKAPEGTVNSSIKTPETFPSAADEAQLVRHYITSLRNLLALGILTDASGGRPIPSVVETIAITYLKRFYIRTSCLEHHPRSVMPVCLFLAGKAANHVFDIDRFAGSIDKLNKEDISDIEYLVLQTLKFDLYVQRIGSALHGWYLRLQQDPDRDVGRIDAVYHKAKGFLAASQLSDLEFTETISTISLACIRLADQELVDRVILSTYPEHAERTATETPEQQEGHADVDKPEGNAPDEALSTKTNGKHAEEAEQPIRTRSILLARLQHIQTVIRENTAPLDVSKIKTIDKAIRAAQDPGRNKKSLLYQKRIQEREIAIAEKRAAKIAKARHEMDPGEMLFGPLVGQEGLHKNQHHMGESGMGIPAESGGLVFGGEGLKDVGMMLDDSDSD</sequence>
<name>A0ACC2WCT6_9TREE</name>
<dbReference type="Proteomes" id="UP001227268">
    <property type="component" value="Unassembled WGS sequence"/>
</dbReference>
<gene>
    <name evidence="1" type="ORF">QFC21_000267</name>
</gene>
<reference evidence="1" key="1">
    <citation type="submission" date="2023-04" db="EMBL/GenBank/DDBJ databases">
        <title>Draft Genome sequencing of Naganishia species isolated from polar environments using Oxford Nanopore Technology.</title>
        <authorList>
            <person name="Leo P."/>
            <person name="Venkateswaran K."/>
        </authorList>
    </citation>
    <scope>NUCLEOTIDE SEQUENCE</scope>
    <source>
        <strain evidence="1">MNA-CCFEE 5423</strain>
    </source>
</reference>
<accession>A0ACC2WCT6</accession>
<comment type="caution">
    <text evidence="1">The sequence shown here is derived from an EMBL/GenBank/DDBJ whole genome shotgun (WGS) entry which is preliminary data.</text>
</comment>